<evidence type="ECO:0000313" key="3">
    <source>
        <dbReference type="Proteomes" id="UP000785200"/>
    </source>
</evidence>
<evidence type="ECO:0000256" key="1">
    <source>
        <dbReference type="SAM" id="MobiDB-lite"/>
    </source>
</evidence>
<protein>
    <submittedName>
        <fullName evidence="2">Uncharacterized protein</fullName>
    </submittedName>
</protein>
<evidence type="ECO:0000313" key="2">
    <source>
        <dbReference type="EMBL" id="KAG0645572.1"/>
    </source>
</evidence>
<feature type="compositionally biased region" description="Basic and acidic residues" evidence="1">
    <location>
        <begin position="60"/>
        <end position="79"/>
    </location>
</feature>
<dbReference type="OrthoDB" id="4127862at2759"/>
<name>A0A9P6VCE9_9HELO</name>
<comment type="caution">
    <text evidence="2">The sequence shown here is derived from an EMBL/GenBank/DDBJ whole genome shotgun (WGS) entry which is preliminary data.</text>
</comment>
<sequence length="185" mass="22847">MFQRIDKRLRRKKYEREESERLAKEQDFAQKLEIENLRQRNTILDARQRERKFQLEQDNDRRRFEESMKQKQQEEKEARLGASTPEAIRDLRHQIKERYQLDCLIWSLKGARVADRAVGEDFMVRADAILDEIQLRVYSWRQEDWTPEEWEKARDIRERVKRGGKRRWKNNPPWNDTVAQDEWEM</sequence>
<dbReference type="Proteomes" id="UP000785200">
    <property type="component" value="Unassembled WGS sequence"/>
</dbReference>
<feature type="region of interest" description="Disordered" evidence="1">
    <location>
        <begin position="60"/>
        <end position="81"/>
    </location>
</feature>
<dbReference type="EMBL" id="VNKQ01000018">
    <property type="protein sequence ID" value="KAG0645572.1"/>
    <property type="molecule type" value="Genomic_DNA"/>
</dbReference>
<reference evidence="2" key="1">
    <citation type="submission" date="2019-07" db="EMBL/GenBank/DDBJ databases">
        <title>Hyphodiscus hymeniophilus genome sequencing and assembly.</title>
        <authorList>
            <person name="Kramer G."/>
            <person name="Nodwell J."/>
        </authorList>
    </citation>
    <scope>NUCLEOTIDE SEQUENCE</scope>
    <source>
        <strain evidence="2">ATCC 34498</strain>
    </source>
</reference>
<gene>
    <name evidence="2" type="ORF">D0Z07_8511</name>
</gene>
<organism evidence="2 3">
    <name type="scientific">Hyphodiscus hymeniophilus</name>
    <dbReference type="NCBI Taxonomy" id="353542"/>
    <lineage>
        <taxon>Eukaryota</taxon>
        <taxon>Fungi</taxon>
        <taxon>Dikarya</taxon>
        <taxon>Ascomycota</taxon>
        <taxon>Pezizomycotina</taxon>
        <taxon>Leotiomycetes</taxon>
        <taxon>Helotiales</taxon>
        <taxon>Hyphodiscaceae</taxon>
        <taxon>Hyphodiscus</taxon>
    </lineage>
</organism>
<dbReference type="AlphaFoldDB" id="A0A9P6VCE9"/>
<feature type="region of interest" description="Disordered" evidence="1">
    <location>
        <begin position="165"/>
        <end position="185"/>
    </location>
</feature>
<keyword evidence="3" id="KW-1185">Reference proteome</keyword>
<proteinExistence type="predicted"/>
<accession>A0A9P6VCE9</accession>